<protein>
    <recommendedName>
        <fullName evidence="3">nucleoside-diphosphate kinase</fullName>
        <ecNumber evidence="3">2.7.4.6</ecNumber>
    </recommendedName>
</protein>
<evidence type="ECO:0000256" key="4">
    <source>
        <dbReference type="ARBA" id="ARBA00022679"/>
    </source>
</evidence>
<comment type="cofactor">
    <cofactor evidence="1">
        <name>Mg(2+)</name>
        <dbReference type="ChEBI" id="CHEBI:18420"/>
    </cofactor>
</comment>
<evidence type="ECO:0000256" key="3">
    <source>
        <dbReference type="ARBA" id="ARBA00012966"/>
    </source>
</evidence>
<comment type="caution">
    <text evidence="6">Lacks conserved residue(s) required for the propagation of feature annotation.</text>
</comment>
<organism evidence="8 9">
    <name type="scientific">Candidatus Colwellbacteria bacterium RIFCSPLOWO2_01_FULL_48_10</name>
    <dbReference type="NCBI Taxonomy" id="1797690"/>
    <lineage>
        <taxon>Bacteria</taxon>
        <taxon>Candidatus Colwelliibacteriota</taxon>
    </lineage>
</organism>
<evidence type="ECO:0000256" key="1">
    <source>
        <dbReference type="ARBA" id="ARBA00001946"/>
    </source>
</evidence>
<dbReference type="Pfam" id="PF00334">
    <property type="entry name" value="NDK"/>
    <property type="match status" value="2"/>
</dbReference>
<dbReference type="STRING" id="1797690.A3B23_01420"/>
<comment type="similarity">
    <text evidence="2 6">Belongs to the NDK family.</text>
</comment>
<feature type="domain" description="Nucleoside diphosphate kinase-like" evidence="7">
    <location>
        <begin position="5"/>
        <end position="185"/>
    </location>
</feature>
<sequence>MHPKEETTVLLVKPDGVKRGLIGEIMKRIEMRGLKVIALKMIEATPEHAREHYPNTDDWFRGMGNKTLENYAKYGKDAKQEVGTDDPLEIGKKVAEWNVDFLTSGPMVAILIKGIHAVDMVRKIVGKTVPALAEMGTIRGDFSVDSPTLANMDKRALRNVVHASGDQSESAHELEHWFGKEEIHDYKRAEEDIMF</sequence>
<dbReference type="AlphaFoldDB" id="A0A1G1Z8G7"/>
<evidence type="ECO:0000256" key="6">
    <source>
        <dbReference type="PROSITE-ProRule" id="PRU00706"/>
    </source>
</evidence>
<dbReference type="SMART" id="SM00562">
    <property type="entry name" value="NDK"/>
    <property type="match status" value="1"/>
</dbReference>
<dbReference type="InterPro" id="IPR036850">
    <property type="entry name" value="NDK-like_dom_sf"/>
</dbReference>
<dbReference type="EMBL" id="MHIY01000002">
    <property type="protein sequence ID" value="OGY60346.1"/>
    <property type="molecule type" value="Genomic_DNA"/>
</dbReference>
<keyword evidence="5 8" id="KW-0418">Kinase</keyword>
<evidence type="ECO:0000313" key="8">
    <source>
        <dbReference type="EMBL" id="OGY60346.1"/>
    </source>
</evidence>
<evidence type="ECO:0000313" key="9">
    <source>
        <dbReference type="Proteomes" id="UP000178744"/>
    </source>
</evidence>
<gene>
    <name evidence="8" type="ORF">A3B23_01420</name>
</gene>
<dbReference type="EC" id="2.7.4.6" evidence="3"/>
<dbReference type="PANTHER" id="PTHR11349">
    <property type="entry name" value="NUCLEOSIDE DIPHOSPHATE KINASE"/>
    <property type="match status" value="1"/>
</dbReference>
<dbReference type="Proteomes" id="UP000178744">
    <property type="component" value="Unassembled WGS sequence"/>
</dbReference>
<dbReference type="SUPFAM" id="SSF54919">
    <property type="entry name" value="Nucleoside diphosphate kinase, NDK"/>
    <property type="match status" value="1"/>
</dbReference>
<reference evidence="8 9" key="1">
    <citation type="journal article" date="2016" name="Nat. Commun.">
        <title>Thousands of microbial genomes shed light on interconnected biogeochemical processes in an aquifer system.</title>
        <authorList>
            <person name="Anantharaman K."/>
            <person name="Brown C.T."/>
            <person name="Hug L.A."/>
            <person name="Sharon I."/>
            <person name="Castelle C.J."/>
            <person name="Probst A.J."/>
            <person name="Thomas B.C."/>
            <person name="Singh A."/>
            <person name="Wilkins M.J."/>
            <person name="Karaoz U."/>
            <person name="Brodie E.L."/>
            <person name="Williams K.H."/>
            <person name="Hubbard S.S."/>
            <person name="Banfield J.F."/>
        </authorList>
    </citation>
    <scope>NUCLEOTIDE SEQUENCE [LARGE SCALE GENOMIC DNA]</scope>
</reference>
<accession>A0A1G1Z8G7</accession>
<dbReference type="Gene3D" id="3.30.70.141">
    <property type="entry name" value="Nucleoside diphosphate kinase-like domain"/>
    <property type="match status" value="1"/>
</dbReference>
<comment type="caution">
    <text evidence="8">The sequence shown here is derived from an EMBL/GenBank/DDBJ whole genome shotgun (WGS) entry which is preliminary data.</text>
</comment>
<evidence type="ECO:0000256" key="5">
    <source>
        <dbReference type="ARBA" id="ARBA00022777"/>
    </source>
</evidence>
<dbReference type="PROSITE" id="PS51374">
    <property type="entry name" value="NDPK_LIKE"/>
    <property type="match status" value="1"/>
</dbReference>
<name>A0A1G1Z8G7_9BACT</name>
<dbReference type="InterPro" id="IPR034907">
    <property type="entry name" value="NDK-like_dom"/>
</dbReference>
<keyword evidence="4" id="KW-0808">Transferase</keyword>
<evidence type="ECO:0000259" key="7">
    <source>
        <dbReference type="SMART" id="SM00562"/>
    </source>
</evidence>
<proteinExistence type="inferred from homology"/>
<dbReference type="GO" id="GO:0004550">
    <property type="term" value="F:nucleoside diphosphate kinase activity"/>
    <property type="evidence" value="ECO:0007669"/>
    <property type="project" value="UniProtKB-EC"/>
</dbReference>
<evidence type="ECO:0000256" key="2">
    <source>
        <dbReference type="ARBA" id="ARBA00008142"/>
    </source>
</evidence>